<evidence type="ECO:0000259" key="8">
    <source>
        <dbReference type="Pfam" id="PF07992"/>
    </source>
</evidence>
<dbReference type="Gene3D" id="3.30.390.30">
    <property type="match status" value="1"/>
</dbReference>
<dbReference type="PANTHER" id="PTHR43014:SF4">
    <property type="entry name" value="PYRIDINE NUCLEOTIDE-DISULFIDE OXIDOREDUCTASE RCLA-RELATED"/>
    <property type="match status" value="1"/>
</dbReference>
<dbReference type="EMBL" id="AP014633">
    <property type="protein sequence ID" value="BAP57555.1"/>
    <property type="molecule type" value="Genomic_DNA"/>
</dbReference>
<feature type="binding site" evidence="5">
    <location>
        <position position="51"/>
    </location>
    <ligand>
        <name>FAD</name>
        <dbReference type="ChEBI" id="CHEBI:57692"/>
    </ligand>
</feature>
<comment type="similarity">
    <text evidence="1">Belongs to the class-I pyridine nucleotide-disulfide oxidoreductase family.</text>
</comment>
<keyword evidence="5" id="KW-0547">Nucleotide-binding</keyword>
<feature type="domain" description="Pyridine nucleotide-disulphide oxidoreductase dimerisation" evidence="7">
    <location>
        <begin position="341"/>
        <end position="445"/>
    </location>
</feature>
<reference evidence="9 10" key="1">
    <citation type="journal article" date="2014" name="ISME J.">
        <title>Ecophysiology of Thioploca ingrica as revealed by the complete genome sequence supplemented with proteomic evidence.</title>
        <authorList>
            <person name="Kojima H."/>
            <person name="Ogura Y."/>
            <person name="Yamamoto N."/>
            <person name="Togashi T."/>
            <person name="Mori H."/>
            <person name="Watanabe T."/>
            <person name="Nemoto F."/>
            <person name="Kurokawa K."/>
            <person name="Hayashi T."/>
            <person name="Fukui M."/>
        </authorList>
    </citation>
    <scope>NUCLEOTIDE SEQUENCE [LARGE SCALE GENOMIC DNA]</scope>
</reference>
<dbReference type="GO" id="GO:0050660">
    <property type="term" value="F:flavin adenine dinucleotide binding"/>
    <property type="evidence" value="ECO:0007669"/>
    <property type="project" value="TreeGrafter"/>
</dbReference>
<dbReference type="GO" id="GO:0003955">
    <property type="term" value="F:NAD(P)H dehydrogenase (quinone) activity"/>
    <property type="evidence" value="ECO:0007669"/>
    <property type="project" value="TreeGrafter"/>
</dbReference>
<keyword evidence="3 5" id="KW-0274">FAD</keyword>
<evidence type="ECO:0000256" key="5">
    <source>
        <dbReference type="PIRSR" id="PIRSR000350-3"/>
    </source>
</evidence>
<dbReference type="SUPFAM" id="SSF51905">
    <property type="entry name" value="FAD/NAD(P)-binding domain"/>
    <property type="match status" value="1"/>
</dbReference>
<dbReference type="InterPro" id="IPR016156">
    <property type="entry name" value="FAD/NAD-linked_Rdtase_dimer_sf"/>
</dbReference>
<evidence type="ECO:0000259" key="7">
    <source>
        <dbReference type="Pfam" id="PF02852"/>
    </source>
</evidence>
<dbReference type="PRINTS" id="PR00368">
    <property type="entry name" value="FADPNR"/>
</dbReference>
<dbReference type="HOGENOM" id="CLU_016755_0_3_6"/>
<evidence type="ECO:0000256" key="1">
    <source>
        <dbReference type="ARBA" id="ARBA00007532"/>
    </source>
</evidence>
<feature type="binding site" evidence="5">
    <location>
        <position position="199"/>
    </location>
    <ligand>
        <name>NAD(+)</name>
        <dbReference type="ChEBI" id="CHEBI:57540"/>
    </ligand>
</feature>
<dbReference type="Gene3D" id="3.50.50.60">
    <property type="entry name" value="FAD/NAD(P)-binding domain"/>
    <property type="match status" value="2"/>
</dbReference>
<comment type="cofactor">
    <cofactor evidence="5">
        <name>FAD</name>
        <dbReference type="ChEBI" id="CHEBI:57692"/>
    </cofactor>
    <text evidence="5">Binds 1 FAD per subunit.</text>
</comment>
<accession>A0A090APS8</accession>
<evidence type="ECO:0000313" key="9">
    <source>
        <dbReference type="EMBL" id="BAP57555.1"/>
    </source>
</evidence>
<evidence type="ECO:0000256" key="3">
    <source>
        <dbReference type="ARBA" id="ARBA00022827"/>
    </source>
</evidence>
<name>A0A090APS8_9GAMM</name>
<organism evidence="9 10">
    <name type="scientific">Thioploca ingrica</name>
    <dbReference type="NCBI Taxonomy" id="40754"/>
    <lineage>
        <taxon>Bacteria</taxon>
        <taxon>Pseudomonadati</taxon>
        <taxon>Pseudomonadota</taxon>
        <taxon>Gammaproteobacteria</taxon>
        <taxon>Thiotrichales</taxon>
        <taxon>Thiotrichaceae</taxon>
        <taxon>Thioploca</taxon>
    </lineage>
</organism>
<dbReference type="KEGG" id="tig:THII_3258"/>
<dbReference type="STRING" id="40754.THII_3258"/>
<evidence type="ECO:0000256" key="4">
    <source>
        <dbReference type="PIRSR" id="PIRSR000350-2"/>
    </source>
</evidence>
<dbReference type="Pfam" id="PF02852">
    <property type="entry name" value="Pyr_redox_dim"/>
    <property type="match status" value="1"/>
</dbReference>
<evidence type="ECO:0000256" key="6">
    <source>
        <dbReference type="PIRSR" id="PIRSR000350-4"/>
    </source>
</evidence>
<dbReference type="Proteomes" id="UP000031623">
    <property type="component" value="Chromosome"/>
</dbReference>
<dbReference type="Pfam" id="PF07992">
    <property type="entry name" value="Pyr_redox_2"/>
    <property type="match status" value="1"/>
</dbReference>
<dbReference type="InterPro" id="IPR023753">
    <property type="entry name" value="FAD/NAD-binding_dom"/>
</dbReference>
<feature type="binding site" evidence="5">
    <location>
        <begin position="139"/>
        <end position="141"/>
    </location>
    <ligand>
        <name>FAD</name>
        <dbReference type="ChEBI" id="CHEBI:57692"/>
    </ligand>
</feature>
<feature type="disulfide bond" description="Redox-active" evidence="6">
    <location>
        <begin position="42"/>
        <end position="47"/>
    </location>
</feature>
<feature type="binding site" evidence="5">
    <location>
        <position position="262"/>
    </location>
    <ligand>
        <name>NAD(+)</name>
        <dbReference type="ChEBI" id="CHEBI:57540"/>
    </ligand>
</feature>
<feature type="domain" description="FAD/NAD(P)-binding" evidence="8">
    <location>
        <begin position="6"/>
        <end position="316"/>
    </location>
</feature>
<protein>
    <submittedName>
        <fullName evidence="9">Dihydrolipoamide dehydrogenase</fullName>
    </submittedName>
</protein>
<feature type="binding site" evidence="5">
    <location>
        <begin position="176"/>
        <end position="183"/>
    </location>
    <ligand>
        <name>NAD(+)</name>
        <dbReference type="ChEBI" id="CHEBI:57540"/>
    </ligand>
</feature>
<evidence type="ECO:0000256" key="2">
    <source>
        <dbReference type="ARBA" id="ARBA00022630"/>
    </source>
</evidence>
<dbReference type="OrthoDB" id="9800167at2"/>
<keyword evidence="2" id="KW-0285">Flavoprotein</keyword>
<gene>
    <name evidence="9" type="ORF">THII_3258</name>
</gene>
<dbReference type="PIRSF" id="PIRSF000350">
    <property type="entry name" value="Mercury_reductase_MerA"/>
    <property type="match status" value="1"/>
</dbReference>
<keyword evidence="10" id="KW-1185">Reference proteome</keyword>
<dbReference type="InterPro" id="IPR036188">
    <property type="entry name" value="FAD/NAD-bd_sf"/>
</dbReference>
<proteinExistence type="inferred from homology"/>
<dbReference type="PANTHER" id="PTHR43014">
    <property type="entry name" value="MERCURIC REDUCTASE"/>
    <property type="match status" value="1"/>
</dbReference>
<dbReference type="PRINTS" id="PR00411">
    <property type="entry name" value="PNDRDTASEI"/>
</dbReference>
<dbReference type="AlphaFoldDB" id="A0A090APS8"/>
<keyword evidence="5" id="KW-0520">NAD</keyword>
<dbReference type="NCBIfam" id="NF004939">
    <property type="entry name" value="PRK06292.1-1"/>
    <property type="match status" value="1"/>
</dbReference>
<dbReference type="InterPro" id="IPR001100">
    <property type="entry name" value="Pyr_nuc-diS_OxRdtase"/>
</dbReference>
<evidence type="ECO:0000313" key="10">
    <source>
        <dbReference type="Proteomes" id="UP000031623"/>
    </source>
</evidence>
<feature type="binding site" evidence="5">
    <location>
        <position position="304"/>
    </location>
    <ligand>
        <name>FAD</name>
        <dbReference type="ChEBI" id="CHEBI:57692"/>
    </ligand>
</feature>
<feature type="active site" description="Proton acceptor" evidence="4">
    <location>
        <position position="435"/>
    </location>
</feature>
<dbReference type="SUPFAM" id="SSF55424">
    <property type="entry name" value="FAD/NAD-linked reductases, dimerisation (C-terminal) domain"/>
    <property type="match status" value="1"/>
</dbReference>
<sequence length="465" mass="50691">MSRNADVAIIGAGTAGLTAFRQVRQITTNVVLINDGPYGTTCARVGCMPSKVLIEVAKKFARRKHFEQFGIQGSDYLTINRQQVMQHIRNLRDWFVARVMDSVDKIGEKNISGRARFIEPQVLEVNGEKIYAQKVVIATGSRPVVPPDWYSFGEQVITTDQFFELADLPDSIAIIGLGAIGSEIGQSLARLGVKVIGIEQQTQVCGLTDPAVNQIAINEFSQEFELWLGTSAQLSKTDSGQIKVTTTDGRSITVDKVLAALGRRPNIDNLGLEVFGLDLSQGLNQLINPNTMQLGDLPLFVAGDVASLRPILHEVADEGAIAGYNAARATVTAFKRRVPFRIAFTDPQIIIVGATFAELAGQNIVIGERSFVVQGRTKVMARTHGHLRIYADRHSGQLLGSEMMIPDGEYVGHFLALAMEKAMTVRDIMLTPFYHPTVMEGLENALSAIVAQLEGEASGLSLRKM</sequence>
<dbReference type="InterPro" id="IPR004099">
    <property type="entry name" value="Pyr_nucl-diS_OxRdtase_dimer"/>
</dbReference>